<dbReference type="EMBL" id="JAIZAY010000799">
    <property type="protein sequence ID" value="KAJ8017950.1"/>
    <property type="molecule type" value="Genomic_DNA"/>
</dbReference>
<evidence type="ECO:0000313" key="2">
    <source>
        <dbReference type="Proteomes" id="UP001152320"/>
    </source>
</evidence>
<accession>A0A9Q0Y9Q7</accession>
<organism evidence="1 2">
    <name type="scientific">Holothuria leucospilota</name>
    <name type="common">Black long sea cucumber</name>
    <name type="synonym">Mertensiothuria leucospilota</name>
    <dbReference type="NCBI Taxonomy" id="206669"/>
    <lineage>
        <taxon>Eukaryota</taxon>
        <taxon>Metazoa</taxon>
        <taxon>Echinodermata</taxon>
        <taxon>Eleutherozoa</taxon>
        <taxon>Echinozoa</taxon>
        <taxon>Holothuroidea</taxon>
        <taxon>Aspidochirotacea</taxon>
        <taxon>Aspidochirotida</taxon>
        <taxon>Holothuriidae</taxon>
        <taxon>Holothuria</taxon>
    </lineage>
</organism>
<dbReference type="Proteomes" id="UP001152320">
    <property type="component" value="Unassembled WGS sequence"/>
</dbReference>
<evidence type="ECO:0000313" key="1">
    <source>
        <dbReference type="EMBL" id="KAJ8017950.1"/>
    </source>
</evidence>
<keyword evidence="2" id="KW-1185">Reference proteome</keyword>
<name>A0A9Q0Y9Q7_HOLLE</name>
<sequence>MRAKRAENFHYIKFPWQNLHRGSASRHFQVHFSNKPICQSITEPVFYLRICKQLSTFAVNILLELLPEDIDNNNNTV</sequence>
<gene>
    <name evidence="1" type="ORF">HOLleu_44327</name>
</gene>
<reference evidence="1" key="1">
    <citation type="submission" date="2021-10" db="EMBL/GenBank/DDBJ databases">
        <title>Tropical sea cucumber genome reveals ecological adaptation and Cuvierian tubules defense mechanism.</title>
        <authorList>
            <person name="Chen T."/>
        </authorList>
    </citation>
    <scope>NUCLEOTIDE SEQUENCE</scope>
    <source>
        <strain evidence="1">Nanhai2018</strain>
        <tissue evidence="1">Muscle</tissue>
    </source>
</reference>
<dbReference type="AlphaFoldDB" id="A0A9Q0Y9Q7"/>
<proteinExistence type="predicted"/>
<protein>
    <submittedName>
        <fullName evidence="1">Uncharacterized protein</fullName>
    </submittedName>
</protein>
<comment type="caution">
    <text evidence="1">The sequence shown here is derived from an EMBL/GenBank/DDBJ whole genome shotgun (WGS) entry which is preliminary data.</text>
</comment>